<dbReference type="Pfam" id="PF15227">
    <property type="entry name" value="zf-C3HC4_4"/>
    <property type="match status" value="1"/>
</dbReference>
<dbReference type="InterPro" id="IPR047153">
    <property type="entry name" value="TRIM45/56/19-like"/>
</dbReference>
<protein>
    <submittedName>
        <fullName evidence="10">Tripartite motif-containing protein 42 isoform X1</fullName>
    </submittedName>
</protein>
<feature type="region of interest" description="Disordered" evidence="5">
    <location>
        <begin position="22"/>
        <end position="51"/>
    </location>
</feature>
<dbReference type="Proteomes" id="UP000515152">
    <property type="component" value="Chromosome 9"/>
</dbReference>
<dbReference type="GO" id="GO:0061630">
    <property type="term" value="F:ubiquitin protein ligase activity"/>
    <property type="evidence" value="ECO:0007669"/>
    <property type="project" value="TreeGrafter"/>
</dbReference>
<dbReference type="InterPro" id="IPR017907">
    <property type="entry name" value="Znf_RING_CS"/>
</dbReference>
<feature type="domain" description="Fibronectin type-III" evidence="8">
    <location>
        <begin position="540"/>
        <end position="635"/>
    </location>
</feature>
<evidence type="ECO:0000259" key="6">
    <source>
        <dbReference type="PROSITE" id="PS50089"/>
    </source>
</evidence>
<dbReference type="PROSITE" id="PS00518">
    <property type="entry name" value="ZF_RING_1"/>
    <property type="match status" value="1"/>
</dbReference>
<dbReference type="CDD" id="cd00063">
    <property type="entry name" value="FN3"/>
    <property type="match status" value="1"/>
</dbReference>
<dbReference type="SMART" id="SM00336">
    <property type="entry name" value="BBOX"/>
    <property type="match status" value="2"/>
</dbReference>
<evidence type="ECO:0000313" key="9">
    <source>
        <dbReference type="Proteomes" id="UP000515152"/>
    </source>
</evidence>
<reference evidence="10" key="1">
    <citation type="submission" date="2025-08" db="UniProtKB">
        <authorList>
            <consortium name="RefSeq"/>
        </authorList>
    </citation>
    <scope>IDENTIFICATION</scope>
</reference>
<feature type="domain" description="RING-type" evidence="6">
    <location>
        <begin position="65"/>
        <end position="122"/>
    </location>
</feature>
<evidence type="ECO:0000256" key="5">
    <source>
        <dbReference type="SAM" id="MobiDB-lite"/>
    </source>
</evidence>
<dbReference type="InterPro" id="IPR003961">
    <property type="entry name" value="FN3_dom"/>
</dbReference>
<name>A0A8M1KLG0_CLUHA</name>
<dbReference type="GeneID" id="105912064"/>
<dbReference type="PROSITE" id="PS50119">
    <property type="entry name" value="ZF_BBOX"/>
    <property type="match status" value="1"/>
</dbReference>
<feature type="compositionally biased region" description="Polar residues" evidence="5">
    <location>
        <begin position="30"/>
        <end position="42"/>
    </location>
</feature>
<dbReference type="OrthoDB" id="5800423at2759"/>
<dbReference type="InterPro" id="IPR000315">
    <property type="entry name" value="Znf_B-box"/>
</dbReference>
<feature type="compositionally biased region" description="Acidic residues" evidence="5">
    <location>
        <begin position="474"/>
        <end position="490"/>
    </location>
</feature>
<dbReference type="RefSeq" id="XP_042564707.1">
    <property type="nucleotide sequence ID" value="XM_042708773.1"/>
</dbReference>
<gene>
    <name evidence="10" type="primary">LOC105912064</name>
</gene>
<accession>A0A8M1KLG0</accession>
<evidence type="ECO:0000256" key="4">
    <source>
        <dbReference type="PROSITE-ProRule" id="PRU00024"/>
    </source>
</evidence>
<evidence type="ECO:0000256" key="3">
    <source>
        <dbReference type="ARBA" id="ARBA00022833"/>
    </source>
</evidence>
<dbReference type="PROSITE" id="PS50089">
    <property type="entry name" value="ZF_RING_2"/>
    <property type="match status" value="1"/>
</dbReference>
<evidence type="ECO:0000259" key="8">
    <source>
        <dbReference type="PROSITE" id="PS50853"/>
    </source>
</evidence>
<dbReference type="InterPro" id="IPR001841">
    <property type="entry name" value="Znf_RING"/>
</dbReference>
<keyword evidence="3" id="KW-0862">Zinc</keyword>
<dbReference type="SMART" id="SM00184">
    <property type="entry name" value="RING"/>
    <property type="match status" value="2"/>
</dbReference>
<proteinExistence type="predicted"/>
<keyword evidence="2 4" id="KW-0863">Zinc-finger</keyword>
<dbReference type="AlphaFoldDB" id="A0A8M1KLG0"/>
<keyword evidence="1" id="KW-0479">Metal-binding</keyword>
<evidence type="ECO:0000256" key="1">
    <source>
        <dbReference type="ARBA" id="ARBA00022723"/>
    </source>
</evidence>
<dbReference type="PANTHER" id="PTHR25462:SF229">
    <property type="entry name" value="TRANSCRIPTION INTERMEDIARY FACTOR 1-BETA"/>
    <property type="match status" value="1"/>
</dbReference>
<dbReference type="GO" id="GO:0006513">
    <property type="term" value="P:protein monoubiquitination"/>
    <property type="evidence" value="ECO:0007669"/>
    <property type="project" value="TreeGrafter"/>
</dbReference>
<evidence type="ECO:0000256" key="2">
    <source>
        <dbReference type="ARBA" id="ARBA00022771"/>
    </source>
</evidence>
<organism evidence="9 10">
    <name type="scientific">Clupea harengus</name>
    <name type="common">Atlantic herring</name>
    <dbReference type="NCBI Taxonomy" id="7950"/>
    <lineage>
        <taxon>Eukaryota</taxon>
        <taxon>Metazoa</taxon>
        <taxon>Chordata</taxon>
        <taxon>Craniata</taxon>
        <taxon>Vertebrata</taxon>
        <taxon>Euteleostomi</taxon>
        <taxon>Actinopterygii</taxon>
        <taxon>Neopterygii</taxon>
        <taxon>Teleostei</taxon>
        <taxon>Clupei</taxon>
        <taxon>Clupeiformes</taxon>
        <taxon>Clupeoidei</taxon>
        <taxon>Clupeidae</taxon>
        <taxon>Clupea</taxon>
    </lineage>
</organism>
<evidence type="ECO:0000313" key="10">
    <source>
        <dbReference type="RefSeq" id="XP_042564707.1"/>
    </source>
</evidence>
<keyword evidence="9" id="KW-1185">Reference proteome</keyword>
<dbReference type="PANTHER" id="PTHR25462">
    <property type="entry name" value="BONUS, ISOFORM C-RELATED"/>
    <property type="match status" value="1"/>
</dbReference>
<evidence type="ECO:0000259" key="7">
    <source>
        <dbReference type="PROSITE" id="PS50119"/>
    </source>
</evidence>
<dbReference type="PROSITE" id="PS50853">
    <property type="entry name" value="FN3"/>
    <property type="match status" value="1"/>
</dbReference>
<sequence length="656" mass="71359">MSMSDSKSIVSFWRRAIAQGKRGGSWNKAGDNSSLRHLSLPSTPEREPRAGDSATMLPLVELLCCPGCSTFLHQPISLPCGHCLCLPCLAALRKNKARKMPPGPSDDAPTTAELSAQCPRCQANYPLLPGEAWSFPANVLLAQLAQRLLDAHPELRRLQEHARHRGLRSRSASASCPLPVSVGPRPAPCELCSKRRPAQTYCATCRLHYCAKCLLKLHGNPAYRAHTLAEPAEEEGRELCPAHPERSLTHFCQSDGALGCHDCMAQPDCTHHGHVVAPLSEARASTENMLRQALEHASMVQQQCDSECEQMEALSAHVCSGSADLCRTIRQGFLSLRNALLDREASLLSQLDTLSSSSGGVAQAFLQRAGRPQSSLSGLAGLGERALLEPRASVFLQGAAGLARWLAALSAEVPRPDIHLLPAGHQPFAGAELHFDQLLSDLLGLMGKHLRWGVTDTVAMPTAIAREMIGEEAGKEEEEKEEEDQEEDAEQDGRGEEVDVLPRQGTPSLGSGDEEDSLELEEKLRMPAGDRARDAKAMLLPRPPIIYQHNVYSNAVEVFWMVPLGEEVHSFDLHFQDASVGVASGRGVVMGGVKGCSLQTSGLRHDTQYLFRARSVNALGHGAWSTAYRVSAHSPLRRFHGDSHVCQQRAWQQNDS</sequence>
<feature type="domain" description="B box-type" evidence="7">
    <location>
        <begin position="235"/>
        <end position="279"/>
    </location>
</feature>
<feature type="region of interest" description="Disordered" evidence="5">
    <location>
        <begin position="471"/>
        <end position="519"/>
    </location>
</feature>
<dbReference type="GO" id="GO:0008270">
    <property type="term" value="F:zinc ion binding"/>
    <property type="evidence" value="ECO:0007669"/>
    <property type="project" value="UniProtKB-KW"/>
</dbReference>